<evidence type="ECO:0000313" key="5">
    <source>
        <dbReference type="Proteomes" id="UP000281406"/>
    </source>
</evidence>
<comment type="caution">
    <text evidence="4">The sequence shown here is derived from an EMBL/GenBank/DDBJ whole genome shotgun (WGS) entry which is preliminary data.</text>
</comment>
<feature type="chain" id="PRO_5018271676" description="SEA domain-containing protein" evidence="2">
    <location>
        <begin position="23"/>
        <end position="393"/>
    </location>
</feature>
<name>A0A3N0YJL8_ANAGA</name>
<keyword evidence="1" id="KW-0472">Membrane</keyword>
<organism evidence="4 5">
    <name type="scientific">Anabarilius grahami</name>
    <name type="common">Kanglang fish</name>
    <name type="synonym">Barilius grahami</name>
    <dbReference type="NCBI Taxonomy" id="495550"/>
    <lineage>
        <taxon>Eukaryota</taxon>
        <taxon>Metazoa</taxon>
        <taxon>Chordata</taxon>
        <taxon>Craniata</taxon>
        <taxon>Vertebrata</taxon>
        <taxon>Euteleostomi</taxon>
        <taxon>Actinopterygii</taxon>
        <taxon>Neopterygii</taxon>
        <taxon>Teleostei</taxon>
        <taxon>Ostariophysi</taxon>
        <taxon>Cypriniformes</taxon>
        <taxon>Xenocyprididae</taxon>
        <taxon>Xenocypridinae</taxon>
        <taxon>Xenocypridinae incertae sedis</taxon>
        <taxon>Anabarilius</taxon>
    </lineage>
</organism>
<feature type="signal peptide" evidence="2">
    <location>
        <begin position="1"/>
        <end position="22"/>
    </location>
</feature>
<evidence type="ECO:0000259" key="3">
    <source>
        <dbReference type="PROSITE" id="PS50024"/>
    </source>
</evidence>
<dbReference type="OrthoDB" id="8965174at2759"/>
<sequence>MEWRIIVPVLCLIGILHVPGNAAQTKSPTILYRFTLHFSINDTFLSDYSNITNNATSHLIKNITSQVEPLYKLKYPNFQRFDISKFSNGSIVTEGELQFSNDSKPNASDLAQVLNNGSFSFALIMNSTKTAEVTETAVAKISLVFKLLQTFKANYSNLNDPETKELTNNITTACSRVYKSRFPQFYRMLIKSFSNGSIVTDSVLEFNTANSASPDVTEVKNTLIAAITNGNFSFKVDNTSIISAVIPEIDSSLKDYNITFKMNQTFTNDLSNMSSDGATKLAKNVTSELDGLYKNFKDFNRTLVWRFRNGSIVVDGLLGFNRSSNALPSVSVLARTLAEAVRNGTVKLPIDPKSINVTDPATGVSANRSPVLASMLTAVWMTLASLLLSAVIH</sequence>
<protein>
    <recommendedName>
        <fullName evidence="3">SEA domain-containing protein</fullName>
    </recommendedName>
</protein>
<dbReference type="Gene3D" id="3.30.70.960">
    <property type="entry name" value="SEA domain"/>
    <property type="match status" value="1"/>
</dbReference>
<keyword evidence="2" id="KW-0732">Signal</keyword>
<dbReference type="InterPro" id="IPR000082">
    <property type="entry name" value="SEA_dom"/>
</dbReference>
<reference evidence="4 5" key="1">
    <citation type="submission" date="2018-10" db="EMBL/GenBank/DDBJ databases">
        <title>Genome assembly for a Yunnan-Guizhou Plateau 3E fish, Anabarilius grahami (Regan), and its evolutionary and genetic applications.</title>
        <authorList>
            <person name="Jiang W."/>
        </authorList>
    </citation>
    <scope>NUCLEOTIDE SEQUENCE [LARGE SCALE GENOMIC DNA]</scope>
    <source>
        <strain evidence="4">AG-KIZ</strain>
        <tissue evidence="4">Muscle</tissue>
    </source>
</reference>
<keyword evidence="1" id="KW-1133">Transmembrane helix</keyword>
<dbReference type="Pfam" id="PF01390">
    <property type="entry name" value="SEA"/>
    <property type="match status" value="3"/>
</dbReference>
<evidence type="ECO:0000256" key="1">
    <source>
        <dbReference type="SAM" id="Phobius"/>
    </source>
</evidence>
<evidence type="ECO:0000313" key="4">
    <source>
        <dbReference type="EMBL" id="ROL46442.1"/>
    </source>
</evidence>
<dbReference type="EMBL" id="RJVU01037554">
    <property type="protein sequence ID" value="ROL46442.1"/>
    <property type="molecule type" value="Genomic_DNA"/>
</dbReference>
<proteinExistence type="predicted"/>
<feature type="transmembrane region" description="Helical" evidence="1">
    <location>
        <begin position="371"/>
        <end position="392"/>
    </location>
</feature>
<dbReference type="AlphaFoldDB" id="A0A3N0YJL8"/>
<feature type="domain" description="SEA" evidence="3">
    <location>
        <begin position="28"/>
        <end position="135"/>
    </location>
</feature>
<evidence type="ECO:0000256" key="2">
    <source>
        <dbReference type="SAM" id="SignalP"/>
    </source>
</evidence>
<dbReference type="Proteomes" id="UP000281406">
    <property type="component" value="Unassembled WGS sequence"/>
</dbReference>
<dbReference type="SUPFAM" id="SSF82671">
    <property type="entry name" value="SEA domain"/>
    <property type="match status" value="1"/>
</dbReference>
<gene>
    <name evidence="4" type="ORF">DPX16_21626</name>
</gene>
<dbReference type="PROSITE" id="PS50024">
    <property type="entry name" value="SEA"/>
    <property type="match status" value="2"/>
</dbReference>
<feature type="domain" description="SEA" evidence="3">
    <location>
        <begin position="252"/>
        <end position="362"/>
    </location>
</feature>
<dbReference type="InterPro" id="IPR036364">
    <property type="entry name" value="SEA_dom_sf"/>
</dbReference>
<keyword evidence="1" id="KW-0812">Transmembrane</keyword>
<keyword evidence="5" id="KW-1185">Reference proteome</keyword>
<dbReference type="SMART" id="SM00200">
    <property type="entry name" value="SEA"/>
    <property type="match status" value="2"/>
</dbReference>
<accession>A0A3N0YJL8</accession>